<dbReference type="Proteomes" id="UP000237144">
    <property type="component" value="Unassembled WGS sequence"/>
</dbReference>
<keyword evidence="4" id="KW-1185">Reference proteome</keyword>
<evidence type="ECO:0000313" key="4">
    <source>
        <dbReference type="Proteomes" id="UP000237144"/>
    </source>
</evidence>
<keyword evidence="2" id="KW-1133">Transmembrane helix</keyword>
<sequence length="213" mass="22945">MAILHDNLPPRVWRALPVVAPAACFLLAYPGLRLSYLLYTTACILGVLLNVQVLVETRALYGAVALQASGLGINVFLWPMGTLLHLATDEDDDPTGPKYFWFGLGGLAIVGGLIVWMCQGGGLKKEEVVRWTEREAAEARNRYPPQQPGAAAAPTVPSSDILNADLEAALEANHEAVRTDSLYQPPQRTTSPPAYLDDPDASSVSAPLLRSKN</sequence>
<keyword evidence="2" id="KW-0472">Membrane</keyword>
<gene>
    <name evidence="3" type="ORF">BMF94_3787</name>
</gene>
<reference evidence="3 4" key="1">
    <citation type="journal article" date="2018" name="Front. Microbiol.">
        <title>Prospects for Fungal Bioremediation of Acidic Radioactive Waste Sites: Characterization and Genome Sequence of Rhodotorula taiwanensis MD1149.</title>
        <authorList>
            <person name="Tkavc R."/>
            <person name="Matrosova V.Y."/>
            <person name="Grichenko O.E."/>
            <person name="Gostincar C."/>
            <person name="Volpe R.P."/>
            <person name="Klimenkova P."/>
            <person name="Gaidamakova E.K."/>
            <person name="Zhou C.E."/>
            <person name="Stewart B.J."/>
            <person name="Lyman M.G."/>
            <person name="Malfatti S.A."/>
            <person name="Rubinfeld B."/>
            <person name="Courtot M."/>
            <person name="Singh J."/>
            <person name="Dalgard C.L."/>
            <person name="Hamilton T."/>
            <person name="Frey K.G."/>
            <person name="Gunde-Cimerman N."/>
            <person name="Dugan L."/>
            <person name="Daly M.J."/>
        </authorList>
    </citation>
    <scope>NUCLEOTIDE SEQUENCE [LARGE SCALE GENOMIC DNA]</scope>
    <source>
        <strain evidence="3 4">MD1149</strain>
    </source>
</reference>
<feature type="transmembrane region" description="Helical" evidence="2">
    <location>
        <begin position="36"/>
        <end position="55"/>
    </location>
</feature>
<feature type="transmembrane region" description="Helical" evidence="2">
    <location>
        <begin position="99"/>
        <end position="118"/>
    </location>
</feature>
<organism evidence="3 4">
    <name type="scientific">Rhodotorula taiwanensis</name>
    <dbReference type="NCBI Taxonomy" id="741276"/>
    <lineage>
        <taxon>Eukaryota</taxon>
        <taxon>Fungi</taxon>
        <taxon>Dikarya</taxon>
        <taxon>Basidiomycota</taxon>
        <taxon>Pucciniomycotina</taxon>
        <taxon>Microbotryomycetes</taxon>
        <taxon>Sporidiobolales</taxon>
        <taxon>Sporidiobolaceae</taxon>
        <taxon>Rhodotorula</taxon>
    </lineage>
</organism>
<keyword evidence="2" id="KW-0812">Transmembrane</keyword>
<accession>A0A2S5B8R2</accession>
<feature type="compositionally biased region" description="Polar residues" evidence="1">
    <location>
        <begin position="181"/>
        <end position="192"/>
    </location>
</feature>
<evidence type="ECO:0000256" key="1">
    <source>
        <dbReference type="SAM" id="MobiDB-lite"/>
    </source>
</evidence>
<proteinExistence type="predicted"/>
<feature type="region of interest" description="Disordered" evidence="1">
    <location>
        <begin position="175"/>
        <end position="213"/>
    </location>
</feature>
<comment type="caution">
    <text evidence="3">The sequence shown here is derived from an EMBL/GenBank/DDBJ whole genome shotgun (WGS) entry which is preliminary data.</text>
</comment>
<feature type="transmembrane region" description="Helical" evidence="2">
    <location>
        <begin position="60"/>
        <end position="79"/>
    </location>
</feature>
<name>A0A2S5B8R2_9BASI</name>
<dbReference type="EMBL" id="PJQD01000039">
    <property type="protein sequence ID" value="POY73157.1"/>
    <property type="molecule type" value="Genomic_DNA"/>
</dbReference>
<protein>
    <submittedName>
        <fullName evidence="3">Uncharacterized protein</fullName>
    </submittedName>
</protein>
<evidence type="ECO:0000256" key="2">
    <source>
        <dbReference type="SAM" id="Phobius"/>
    </source>
</evidence>
<feature type="transmembrane region" description="Helical" evidence="2">
    <location>
        <begin position="12"/>
        <end position="30"/>
    </location>
</feature>
<evidence type="ECO:0000313" key="3">
    <source>
        <dbReference type="EMBL" id="POY73157.1"/>
    </source>
</evidence>
<feature type="region of interest" description="Disordered" evidence="1">
    <location>
        <begin position="138"/>
        <end position="157"/>
    </location>
</feature>
<dbReference type="AlphaFoldDB" id="A0A2S5B8R2"/>